<name>A0A8D0HDL6_SPHPU</name>
<dbReference type="InterPro" id="IPR056924">
    <property type="entry name" value="SH3_Tf2-1"/>
</dbReference>
<feature type="compositionally biased region" description="Gly residues" evidence="19">
    <location>
        <begin position="68"/>
        <end position="81"/>
    </location>
</feature>
<keyword evidence="15" id="KW-0238">DNA-binding</keyword>
<evidence type="ECO:0000256" key="18">
    <source>
        <dbReference type="ARBA" id="ARBA00039658"/>
    </source>
</evidence>
<evidence type="ECO:0000313" key="22">
    <source>
        <dbReference type="Ensembl" id="ENSSPUP00000022621.1"/>
    </source>
</evidence>
<dbReference type="GO" id="GO:0003887">
    <property type="term" value="F:DNA-directed DNA polymerase activity"/>
    <property type="evidence" value="ECO:0007669"/>
    <property type="project" value="UniProtKB-KW"/>
</dbReference>
<feature type="domain" description="Integrase catalytic" evidence="21">
    <location>
        <begin position="841"/>
        <end position="1000"/>
    </location>
</feature>
<keyword evidence="4" id="KW-0808">Transferase</keyword>
<dbReference type="Gene3D" id="3.30.420.10">
    <property type="entry name" value="Ribonuclease H-like superfamily/Ribonuclease H"/>
    <property type="match status" value="1"/>
</dbReference>
<dbReference type="InterPro" id="IPR050951">
    <property type="entry name" value="Retrovirus_Pol_polyprotein"/>
</dbReference>
<evidence type="ECO:0000256" key="16">
    <source>
        <dbReference type="ARBA" id="ARBA00023172"/>
    </source>
</evidence>
<evidence type="ECO:0000256" key="12">
    <source>
        <dbReference type="ARBA" id="ARBA00022908"/>
    </source>
</evidence>
<dbReference type="Gene3D" id="3.30.70.270">
    <property type="match status" value="2"/>
</dbReference>
<dbReference type="AlphaFoldDB" id="A0A8D0HDL6"/>
<feature type="region of interest" description="Disordered" evidence="19">
    <location>
        <begin position="58"/>
        <end position="85"/>
    </location>
</feature>
<dbReference type="InterPro" id="IPR000477">
    <property type="entry name" value="RT_dom"/>
</dbReference>
<dbReference type="InterPro" id="IPR043502">
    <property type="entry name" value="DNA/RNA_pol_sf"/>
</dbReference>
<evidence type="ECO:0000256" key="14">
    <source>
        <dbReference type="ARBA" id="ARBA00022932"/>
    </source>
</evidence>
<dbReference type="EC" id="3.1.26.4" evidence="2"/>
<dbReference type="PROSITE" id="PS50994">
    <property type="entry name" value="INTEGRASE"/>
    <property type="match status" value="1"/>
</dbReference>
<keyword evidence="12" id="KW-0229">DNA integration</keyword>
<dbReference type="GO" id="GO:0006310">
    <property type="term" value="P:DNA recombination"/>
    <property type="evidence" value="ECO:0007669"/>
    <property type="project" value="UniProtKB-KW"/>
</dbReference>
<keyword evidence="9" id="KW-0255">Endonuclease</keyword>
<dbReference type="FunFam" id="3.30.70.270:FF:000026">
    <property type="entry name" value="Transposon Ty3-G Gag-Pol polyprotein"/>
    <property type="match status" value="1"/>
</dbReference>
<dbReference type="InterPro" id="IPR043128">
    <property type="entry name" value="Rev_trsase/Diguanyl_cyclase"/>
</dbReference>
<evidence type="ECO:0000259" key="21">
    <source>
        <dbReference type="PROSITE" id="PS50994"/>
    </source>
</evidence>
<keyword evidence="16" id="KW-0233">DNA recombination</keyword>
<keyword evidence="11" id="KW-0460">Magnesium</keyword>
<dbReference type="SUPFAM" id="SSF53098">
    <property type="entry name" value="Ribonuclease H-like"/>
    <property type="match status" value="1"/>
</dbReference>
<keyword evidence="6" id="KW-0540">Nuclease</keyword>
<evidence type="ECO:0000256" key="2">
    <source>
        <dbReference type="ARBA" id="ARBA00012180"/>
    </source>
</evidence>
<dbReference type="Gene3D" id="2.40.70.10">
    <property type="entry name" value="Acid Proteases"/>
    <property type="match status" value="1"/>
</dbReference>
<evidence type="ECO:0000256" key="5">
    <source>
        <dbReference type="ARBA" id="ARBA00022695"/>
    </source>
</evidence>
<dbReference type="GO" id="GO:0006508">
    <property type="term" value="P:proteolysis"/>
    <property type="evidence" value="ECO:0007669"/>
    <property type="project" value="UniProtKB-KW"/>
</dbReference>
<dbReference type="InterPro" id="IPR012337">
    <property type="entry name" value="RNaseH-like_sf"/>
</dbReference>
<dbReference type="Pfam" id="PF00665">
    <property type="entry name" value="rve"/>
    <property type="match status" value="1"/>
</dbReference>
<feature type="domain" description="Reverse transcriptase" evidence="20">
    <location>
        <begin position="313"/>
        <end position="492"/>
    </location>
</feature>
<evidence type="ECO:0000256" key="3">
    <source>
        <dbReference type="ARBA" id="ARBA00022670"/>
    </source>
</evidence>
<accession>A0A8D0HDL6</accession>
<dbReference type="FunFam" id="3.30.420.10:FF:000032">
    <property type="entry name" value="Retrovirus-related Pol polyprotein from transposon 297-like Protein"/>
    <property type="match status" value="1"/>
</dbReference>
<keyword evidence="23" id="KW-1185">Reference proteome</keyword>
<dbReference type="Pfam" id="PF17921">
    <property type="entry name" value="Integrase_H2C2"/>
    <property type="match status" value="1"/>
</dbReference>
<dbReference type="FunFam" id="3.10.20.370:FF:000001">
    <property type="entry name" value="Retrovirus-related Pol polyprotein from transposon 17.6-like protein"/>
    <property type="match status" value="1"/>
</dbReference>
<dbReference type="SUPFAM" id="SSF56672">
    <property type="entry name" value="DNA/RNA polymerases"/>
    <property type="match status" value="1"/>
</dbReference>
<keyword evidence="7" id="KW-0479">Metal-binding</keyword>
<dbReference type="Gene3D" id="1.10.340.70">
    <property type="match status" value="1"/>
</dbReference>
<dbReference type="CDD" id="cd00303">
    <property type="entry name" value="retropepsin_like"/>
    <property type="match status" value="1"/>
</dbReference>
<dbReference type="InterPro" id="IPR021109">
    <property type="entry name" value="Peptidase_aspartic_dom_sf"/>
</dbReference>
<dbReference type="Pfam" id="PF17919">
    <property type="entry name" value="RT_RNaseH_2"/>
    <property type="match status" value="1"/>
</dbReference>
<protein>
    <recommendedName>
        <fullName evidence="18">Gypsy retrotransposon integrase-like protein 1</fullName>
        <ecNumber evidence="2">3.1.26.4</ecNumber>
    </recommendedName>
</protein>
<dbReference type="GO" id="GO:0003964">
    <property type="term" value="F:RNA-directed DNA polymerase activity"/>
    <property type="evidence" value="ECO:0007669"/>
    <property type="project" value="UniProtKB-KW"/>
</dbReference>
<dbReference type="Ensembl" id="ENSSPUT00000024122.1">
    <property type="protein sequence ID" value="ENSSPUP00000022621.1"/>
    <property type="gene ID" value="ENSSPUG00000017371.1"/>
</dbReference>
<dbReference type="InterPro" id="IPR001584">
    <property type="entry name" value="Integrase_cat-core"/>
</dbReference>
<dbReference type="PANTHER" id="PTHR37984">
    <property type="entry name" value="PROTEIN CBG26694"/>
    <property type="match status" value="1"/>
</dbReference>
<dbReference type="PANTHER" id="PTHR37984:SF5">
    <property type="entry name" value="PROTEIN NYNRIN-LIKE"/>
    <property type="match status" value="1"/>
</dbReference>
<keyword evidence="13" id="KW-0695">RNA-directed DNA polymerase</keyword>
<dbReference type="GO" id="GO:0003677">
    <property type="term" value="F:DNA binding"/>
    <property type="evidence" value="ECO:0007669"/>
    <property type="project" value="UniProtKB-KW"/>
</dbReference>
<evidence type="ECO:0000256" key="11">
    <source>
        <dbReference type="ARBA" id="ARBA00022842"/>
    </source>
</evidence>
<keyword evidence="3" id="KW-0645">Protease</keyword>
<dbReference type="Pfam" id="PF00078">
    <property type="entry name" value="RVT_1"/>
    <property type="match status" value="1"/>
</dbReference>
<reference evidence="22" key="2">
    <citation type="submission" date="2025-09" db="UniProtKB">
        <authorList>
            <consortium name="Ensembl"/>
        </authorList>
    </citation>
    <scope>IDENTIFICATION</scope>
</reference>
<evidence type="ECO:0000256" key="19">
    <source>
        <dbReference type="SAM" id="MobiDB-lite"/>
    </source>
</evidence>
<evidence type="ECO:0000256" key="8">
    <source>
        <dbReference type="ARBA" id="ARBA00022750"/>
    </source>
</evidence>
<evidence type="ECO:0000259" key="20">
    <source>
        <dbReference type="PROSITE" id="PS50878"/>
    </source>
</evidence>
<organism evidence="22 23">
    <name type="scientific">Sphenodon punctatus</name>
    <name type="common">Tuatara</name>
    <name type="synonym">Hatteria punctata</name>
    <dbReference type="NCBI Taxonomy" id="8508"/>
    <lineage>
        <taxon>Eukaryota</taxon>
        <taxon>Metazoa</taxon>
        <taxon>Chordata</taxon>
        <taxon>Craniata</taxon>
        <taxon>Vertebrata</taxon>
        <taxon>Euteleostomi</taxon>
        <taxon>Lepidosauria</taxon>
        <taxon>Sphenodontia</taxon>
        <taxon>Sphenodontidae</taxon>
        <taxon>Sphenodon</taxon>
    </lineage>
</organism>
<evidence type="ECO:0000256" key="1">
    <source>
        <dbReference type="ARBA" id="ARBA00010879"/>
    </source>
</evidence>
<reference evidence="22" key="1">
    <citation type="submission" date="2025-08" db="UniProtKB">
        <authorList>
            <consortium name="Ensembl"/>
        </authorList>
    </citation>
    <scope>IDENTIFICATION</scope>
</reference>
<dbReference type="Pfam" id="PF24626">
    <property type="entry name" value="SH3_Tf2-1"/>
    <property type="match status" value="1"/>
</dbReference>
<keyword evidence="8" id="KW-0064">Aspartyl protease</keyword>
<evidence type="ECO:0000256" key="15">
    <source>
        <dbReference type="ARBA" id="ARBA00023125"/>
    </source>
</evidence>
<dbReference type="InterPro" id="IPR041588">
    <property type="entry name" value="Integrase_H2C2"/>
</dbReference>
<dbReference type="GO" id="GO:0004523">
    <property type="term" value="F:RNA-DNA hybrid ribonuclease activity"/>
    <property type="evidence" value="ECO:0007669"/>
    <property type="project" value="UniProtKB-EC"/>
</dbReference>
<dbReference type="InterPro" id="IPR036397">
    <property type="entry name" value="RNaseH_sf"/>
</dbReference>
<dbReference type="Proteomes" id="UP000694392">
    <property type="component" value="Unplaced"/>
</dbReference>
<dbReference type="GeneTree" id="ENSGT01040000240511"/>
<keyword evidence="17" id="KW-0511">Multifunctional enzyme</keyword>
<dbReference type="GO" id="GO:0004190">
    <property type="term" value="F:aspartic-type endopeptidase activity"/>
    <property type="evidence" value="ECO:0007669"/>
    <property type="project" value="UniProtKB-KW"/>
</dbReference>
<dbReference type="PROSITE" id="PS50878">
    <property type="entry name" value="RT_POL"/>
    <property type="match status" value="1"/>
</dbReference>
<dbReference type="CDD" id="cd01647">
    <property type="entry name" value="RT_LTR"/>
    <property type="match status" value="1"/>
</dbReference>
<proteinExistence type="inferred from homology"/>
<dbReference type="GO" id="GO:0015074">
    <property type="term" value="P:DNA integration"/>
    <property type="evidence" value="ECO:0007669"/>
    <property type="project" value="UniProtKB-KW"/>
</dbReference>
<keyword evidence="10" id="KW-0378">Hydrolase</keyword>
<evidence type="ECO:0000256" key="7">
    <source>
        <dbReference type="ARBA" id="ARBA00022723"/>
    </source>
</evidence>
<dbReference type="OMA" id="PIGHFEY"/>
<keyword evidence="5" id="KW-0548">Nucleotidyltransferase</keyword>
<evidence type="ECO:0000256" key="13">
    <source>
        <dbReference type="ARBA" id="ARBA00022918"/>
    </source>
</evidence>
<sequence length="1160" mass="129550">MGTANPRFCAQCRGKPKTRAPGAHATRGGSGPPHHTGKGTTESEPALLLLRGPRPFFPRVPPAASGASTGGKRGRPGGAGGHPARTIGPLIRQGAPVGDSPNHLCVPLTLQISGRRTKVIWALIDSGASGNFVDELLVRDLCLPLVAKARPETVYSIDGSPLSSGPVLYSTPCLQGTIGTHQEGLALDVVRTPAFPIVLGMPWLQAHNPSINWQRRCLKFDSPACRQHQRQAPVRKMALGVHELPSKGVRGLPAAYQDLQEAFKEQDALELPPHRSYDCPIELLPDAVPPYGRIYALSTPELQTLKAYVEENLAKGFIRPSTSPAGAPLFFVPKKDGGLRPCIDYRGLNALTIKNRYPLPLIPELLDRLQGASVFTKLDLRGAYNLLRIRAGDEWKTAFRTRYGLYEYLVMPYGLANAPATFQHLINDLFRDVLDISVVAYLDDILVFSRNLQEHVQHVRLVLKRLIQTRLYCKREKCLFHQQVVPFLGFIVSPKGIGMDPAKVQAIAVWPPPTAVKPLQRFLGSVNYYRQYIPQFARLTAPLTRLLKKGEPYQWRAEQQEAFRELKKAFTVAPILQHPDFSRPFLVETDASSVALGAVLSQQVPGEDIPLPCAFFSRQLTAAERNYTVLDRELLAIRDAFESWRHYLEGAPHPIQVKTDHKNLVYLQTARIMNARHARWALFFARFTFQISYRTGKSNTIADALSRYQETAPAPAHQGETICPPRAFAAAGMTLAQFKHLVQQDPSLPEKAPGTQTAELHDHHEVIVVPTGARHEVLRAHHDAPLAGHPGQRRTLQLIQRHFWWPTIRQDTRDYVLGCAVCSRTKSPRQSPSGLLQLAPQAQGPWQRINMDFIVELPPARGYTTILVVVDQFTKMGHFIPCKKLPTAQQTAMLVLKNIIRLHGLPTVIISDRGSQFIAHFWRALFSALEVKLAPTTAYHPQANGQAERTNQSLEQYLRCYVSYLQDDWVDYLALAEFAYNNAPHASIGTSPFHVNYGYHPRLFLPELPSTTVPAAGALIQTLHHLHSCARTLLQKARQQYKQQADRHRRPAPTFAPGDLVWVDRRQFPSRRPSAKLDSKYMGPFPILRQVNPVTYHVSLPAQVRCHPVFHVSLLKPAHPSPFPPSLPPPPVESIDALPEYEVRALLDAKRLRGVLHYLV</sequence>
<evidence type="ECO:0000256" key="4">
    <source>
        <dbReference type="ARBA" id="ARBA00022679"/>
    </source>
</evidence>
<dbReference type="GO" id="GO:0046872">
    <property type="term" value="F:metal ion binding"/>
    <property type="evidence" value="ECO:0007669"/>
    <property type="project" value="UniProtKB-KW"/>
</dbReference>
<evidence type="ECO:0000313" key="23">
    <source>
        <dbReference type="Proteomes" id="UP000694392"/>
    </source>
</evidence>
<dbReference type="InterPro" id="IPR041577">
    <property type="entry name" value="RT_RNaseH_2"/>
</dbReference>
<evidence type="ECO:0000256" key="10">
    <source>
        <dbReference type="ARBA" id="ARBA00022801"/>
    </source>
</evidence>
<dbReference type="FunFam" id="1.10.340.70:FF:000001">
    <property type="entry name" value="Retrovirus-related Pol polyprotein from transposon gypsy-like Protein"/>
    <property type="match status" value="1"/>
</dbReference>
<evidence type="ECO:0000256" key="9">
    <source>
        <dbReference type="ARBA" id="ARBA00022759"/>
    </source>
</evidence>
<evidence type="ECO:0000256" key="17">
    <source>
        <dbReference type="ARBA" id="ARBA00023268"/>
    </source>
</evidence>
<evidence type="ECO:0000256" key="6">
    <source>
        <dbReference type="ARBA" id="ARBA00022722"/>
    </source>
</evidence>
<dbReference type="CDD" id="cd09274">
    <property type="entry name" value="RNase_HI_RT_Ty3"/>
    <property type="match status" value="1"/>
</dbReference>
<keyword evidence="14" id="KW-0239">DNA-directed DNA polymerase</keyword>
<feature type="region of interest" description="Disordered" evidence="19">
    <location>
        <begin position="1"/>
        <end position="42"/>
    </location>
</feature>
<comment type="similarity">
    <text evidence="1">Belongs to the beta type-B retroviral polymerase family. HERV class-II K(HML-2) pol subfamily.</text>
</comment>
<dbReference type="Gene3D" id="3.10.10.10">
    <property type="entry name" value="HIV Type 1 Reverse Transcriptase, subunit A, domain 1"/>
    <property type="match status" value="1"/>
</dbReference>